<keyword evidence="1" id="KW-0645">Protease</keyword>
<evidence type="ECO:0000313" key="8">
    <source>
        <dbReference type="Proteomes" id="UP000276254"/>
    </source>
</evidence>
<dbReference type="PANTHER" id="PTHR34858">
    <property type="entry name" value="CYSO-CYSTEINE PEPTIDASE"/>
    <property type="match status" value="1"/>
</dbReference>
<keyword evidence="8" id="KW-1185">Reference proteome</keyword>
<evidence type="ECO:0000259" key="6">
    <source>
        <dbReference type="PROSITE" id="PS50249"/>
    </source>
</evidence>
<accession>A0A494TJK5</accession>
<dbReference type="PROSITE" id="PS50249">
    <property type="entry name" value="MPN"/>
    <property type="match status" value="1"/>
</dbReference>
<dbReference type="CDD" id="cd08070">
    <property type="entry name" value="MPN_like"/>
    <property type="match status" value="1"/>
</dbReference>
<name>A0A494TJK5_SPHPE</name>
<sequence length="126" mass="13687">MTVEISSAARETMLALAADNPLSEVCGLLFGQGSRIDAVTPVRNVAENPLANFELDPSALFAALREERAGGPTVLGYFHSHPNSLSRPSATDIAMARPDNLIWIIIGNELTAWRSTPFGFRQLRVH</sequence>
<evidence type="ECO:0000256" key="4">
    <source>
        <dbReference type="ARBA" id="ARBA00022833"/>
    </source>
</evidence>
<evidence type="ECO:0000256" key="2">
    <source>
        <dbReference type="ARBA" id="ARBA00022723"/>
    </source>
</evidence>
<dbReference type="AlphaFoldDB" id="A0A494TJK5"/>
<gene>
    <name evidence="7" type="ORF">D3Y57_18565</name>
</gene>
<keyword evidence="2" id="KW-0479">Metal-binding</keyword>
<dbReference type="GO" id="GO:0008235">
    <property type="term" value="F:metalloexopeptidase activity"/>
    <property type="evidence" value="ECO:0007669"/>
    <property type="project" value="TreeGrafter"/>
</dbReference>
<reference evidence="7 8" key="1">
    <citation type="submission" date="2018-09" db="EMBL/GenBank/DDBJ databases">
        <title>Sphingomonas peninsula sp. nov., isolated from fildes peninsula, Antarctic soil.</title>
        <authorList>
            <person name="Yingchao G."/>
        </authorList>
    </citation>
    <scope>NUCLEOTIDE SEQUENCE [LARGE SCALE GENOMIC DNA]</scope>
    <source>
        <strain evidence="7 8">YZ-8</strain>
    </source>
</reference>
<dbReference type="OrthoDB" id="9802958at2"/>
<dbReference type="InterPro" id="IPR051929">
    <property type="entry name" value="VirAsm_ModProt"/>
</dbReference>
<keyword evidence="4" id="KW-0862">Zinc</keyword>
<dbReference type="GO" id="GO:0006508">
    <property type="term" value="P:proteolysis"/>
    <property type="evidence" value="ECO:0007669"/>
    <property type="project" value="UniProtKB-KW"/>
</dbReference>
<evidence type="ECO:0000313" key="7">
    <source>
        <dbReference type="EMBL" id="AYJ87552.1"/>
    </source>
</evidence>
<protein>
    <submittedName>
        <fullName evidence="7">M67 family peptidase</fullName>
    </submittedName>
</protein>
<dbReference type="RefSeq" id="WP_121155011.1">
    <property type="nucleotide sequence ID" value="NZ_CP032829.1"/>
</dbReference>
<dbReference type="InterPro" id="IPR028090">
    <property type="entry name" value="JAB_dom_prok"/>
</dbReference>
<keyword evidence="5" id="KW-0482">Metalloprotease</keyword>
<feature type="domain" description="MPN" evidence="6">
    <location>
        <begin position="3"/>
        <end position="126"/>
    </location>
</feature>
<dbReference type="EMBL" id="CP032829">
    <property type="protein sequence ID" value="AYJ87552.1"/>
    <property type="molecule type" value="Genomic_DNA"/>
</dbReference>
<evidence type="ECO:0000256" key="1">
    <source>
        <dbReference type="ARBA" id="ARBA00022670"/>
    </source>
</evidence>
<dbReference type="KEGG" id="spha:D3Y57_18565"/>
<dbReference type="GO" id="GO:0008270">
    <property type="term" value="F:zinc ion binding"/>
    <property type="evidence" value="ECO:0007669"/>
    <property type="project" value="TreeGrafter"/>
</dbReference>
<organism evidence="7 8">
    <name type="scientific">Sphingomonas paeninsulae</name>
    <dbReference type="NCBI Taxonomy" id="2319844"/>
    <lineage>
        <taxon>Bacteria</taxon>
        <taxon>Pseudomonadati</taxon>
        <taxon>Pseudomonadota</taxon>
        <taxon>Alphaproteobacteria</taxon>
        <taxon>Sphingomonadales</taxon>
        <taxon>Sphingomonadaceae</taxon>
        <taxon>Sphingomonas</taxon>
    </lineage>
</organism>
<dbReference type="Gene3D" id="3.40.140.10">
    <property type="entry name" value="Cytidine Deaminase, domain 2"/>
    <property type="match status" value="1"/>
</dbReference>
<dbReference type="SUPFAM" id="SSF102712">
    <property type="entry name" value="JAB1/MPN domain"/>
    <property type="match status" value="1"/>
</dbReference>
<proteinExistence type="predicted"/>
<dbReference type="PANTHER" id="PTHR34858:SF1">
    <property type="entry name" value="CYSO-CYSTEINE PEPTIDASE"/>
    <property type="match status" value="1"/>
</dbReference>
<keyword evidence="3" id="KW-0378">Hydrolase</keyword>
<evidence type="ECO:0000256" key="3">
    <source>
        <dbReference type="ARBA" id="ARBA00022801"/>
    </source>
</evidence>
<evidence type="ECO:0000256" key="5">
    <source>
        <dbReference type="ARBA" id="ARBA00023049"/>
    </source>
</evidence>
<dbReference type="InterPro" id="IPR037518">
    <property type="entry name" value="MPN"/>
</dbReference>
<dbReference type="Pfam" id="PF14464">
    <property type="entry name" value="Prok-JAB"/>
    <property type="match status" value="1"/>
</dbReference>
<dbReference type="Proteomes" id="UP000276254">
    <property type="component" value="Chromosome"/>
</dbReference>